<comment type="caution">
    <text evidence="1">The sequence shown here is derived from an EMBL/GenBank/DDBJ whole genome shotgun (WGS) entry which is preliminary data.</text>
</comment>
<dbReference type="Proteomes" id="UP000682111">
    <property type="component" value="Unassembled WGS sequence"/>
</dbReference>
<accession>A0A920BW75</accession>
<gene>
    <name evidence="1" type="ORF">J27TS8_41550</name>
</gene>
<keyword evidence="2" id="KW-1185">Reference proteome</keyword>
<dbReference type="OrthoDB" id="2155647at2"/>
<dbReference type="EMBL" id="BORC01000011">
    <property type="protein sequence ID" value="GIN64162.1"/>
    <property type="molecule type" value="Genomic_DNA"/>
</dbReference>
<evidence type="ECO:0000313" key="2">
    <source>
        <dbReference type="Proteomes" id="UP000682111"/>
    </source>
</evidence>
<organism evidence="1 2">
    <name type="scientific">Robertmurraya siralis</name>
    <dbReference type="NCBI Taxonomy" id="77777"/>
    <lineage>
        <taxon>Bacteria</taxon>
        <taxon>Bacillati</taxon>
        <taxon>Bacillota</taxon>
        <taxon>Bacilli</taxon>
        <taxon>Bacillales</taxon>
        <taxon>Bacillaceae</taxon>
        <taxon>Robertmurraya</taxon>
    </lineage>
</organism>
<name>A0A920BW75_9BACI</name>
<dbReference type="RefSeq" id="WP_137744748.1">
    <property type="nucleotide sequence ID" value="NZ_BORC01000011.1"/>
</dbReference>
<proteinExistence type="predicted"/>
<reference evidence="1" key="1">
    <citation type="submission" date="2021-03" db="EMBL/GenBank/DDBJ databases">
        <title>Antimicrobial resistance genes in bacteria isolated from Japanese honey, and their potential for conferring macrolide and lincosamide resistance in the American foulbrood pathogen Paenibacillus larvae.</title>
        <authorList>
            <person name="Okamoto M."/>
            <person name="Kumagai M."/>
            <person name="Kanamori H."/>
            <person name="Takamatsu D."/>
        </authorList>
    </citation>
    <scope>NUCLEOTIDE SEQUENCE</scope>
    <source>
        <strain evidence="1">J27TS8</strain>
    </source>
</reference>
<dbReference type="AlphaFoldDB" id="A0A920BW75"/>
<protein>
    <submittedName>
        <fullName evidence="1">Uncharacterized protein</fullName>
    </submittedName>
</protein>
<sequence>MTLYHYLGADKPLLLGSFGEKYTLKKMRDIPKPKNKHDLRNVLDLSDLENEWVKVYETEIDFAFITVSELRDSALAKDLPINKRYMYELDGSFQLTGEDYFQNRIQYQCNEKCFRELFAYLKEHLQVGETIEVYSCWDSEEKQPRDKRQDGQIDVRKFKITYPFCFEDKQLITFFTT</sequence>
<evidence type="ECO:0000313" key="1">
    <source>
        <dbReference type="EMBL" id="GIN64162.1"/>
    </source>
</evidence>